<evidence type="ECO:0000313" key="4">
    <source>
        <dbReference type="Proteomes" id="UP000239735"/>
    </source>
</evidence>
<name>A0A2N9L2V1_9BACT</name>
<evidence type="ECO:0000313" key="3">
    <source>
        <dbReference type="EMBL" id="SPE17618.1"/>
    </source>
</evidence>
<proteinExistence type="predicted"/>
<dbReference type="Pfam" id="PF18166">
    <property type="entry name" value="pP_pnuc_2"/>
    <property type="match status" value="1"/>
</dbReference>
<evidence type="ECO:0000259" key="2">
    <source>
        <dbReference type="Pfam" id="PF18166"/>
    </source>
</evidence>
<dbReference type="InterPro" id="IPR040556">
    <property type="entry name" value="pP_pnuc_1"/>
</dbReference>
<feature type="domain" description="Predicted pPIWI-associating nuclease" evidence="1">
    <location>
        <begin position="14"/>
        <end position="153"/>
    </location>
</feature>
<organism evidence="3 4">
    <name type="scientific">Candidatus Sulfuritelmatomonas gaucii</name>
    <dbReference type="NCBI Taxonomy" id="2043161"/>
    <lineage>
        <taxon>Bacteria</taxon>
        <taxon>Pseudomonadati</taxon>
        <taxon>Acidobacteriota</taxon>
        <taxon>Terriglobia</taxon>
        <taxon>Terriglobales</taxon>
        <taxon>Acidobacteriaceae</taxon>
        <taxon>Candidatus Sulfuritelmatomonas</taxon>
    </lineage>
</organism>
<gene>
    <name evidence="3" type="ORF">SBA5_1070021</name>
</gene>
<protein>
    <submittedName>
        <fullName evidence="3">Uncharacterized protein</fullName>
    </submittedName>
</protein>
<dbReference type="EMBL" id="OKRB01000010">
    <property type="protein sequence ID" value="SPE17618.1"/>
    <property type="molecule type" value="Genomic_DNA"/>
</dbReference>
<evidence type="ECO:0000259" key="1">
    <source>
        <dbReference type="Pfam" id="PF18165"/>
    </source>
</evidence>
<dbReference type="InterPro" id="IPR041584">
    <property type="entry name" value="Put_pPIWI_pnuc_2"/>
</dbReference>
<feature type="domain" description="Predicted pPIWI-associating nuclease group 2" evidence="2">
    <location>
        <begin position="162"/>
        <end position="281"/>
    </location>
</feature>
<dbReference type="Proteomes" id="UP000239735">
    <property type="component" value="Unassembled WGS sequence"/>
</dbReference>
<dbReference type="Pfam" id="PF18165">
    <property type="entry name" value="pP_pnuc_1"/>
    <property type="match status" value="1"/>
</dbReference>
<accession>A0A2N9L2V1</accession>
<sequence>MSLAEDSLTRDVRQHFKVEIERKIFDAAVLGFDSEDNPLRLNNFAFAMRELGRIWLEHLAPKEQLRQCEWFVQNTELREKDGVTRAQRAKFAIQGPLHDDFVRDKLHIDVDTTVKEYTKLIDHLSSFGHDIEKSFNLPPEEAEHEAMDALDTFDRLATLITERHESLLSEAADAAKDTLADELFGQVQSELDILSTHSTVEGVHLESLTITSLDSNRILFEGDGSVDVRLQYGSDADLARDDGAVSYDSYPLDCKFEADTERPLEISIVPRSLRIDTDSFYDNVED</sequence>
<dbReference type="OrthoDB" id="514106at2"/>
<reference evidence="4" key="1">
    <citation type="submission" date="2018-02" db="EMBL/GenBank/DDBJ databases">
        <authorList>
            <person name="Hausmann B."/>
        </authorList>
    </citation>
    <scope>NUCLEOTIDE SEQUENCE [LARGE SCALE GENOMIC DNA]</scope>
    <source>
        <strain evidence="4">Peat soil MAG SbA5</strain>
    </source>
</reference>
<dbReference type="AlphaFoldDB" id="A0A2N9L2V1"/>